<gene>
    <name evidence="1" type="ORF">COX37_01165</name>
</gene>
<evidence type="ECO:0000313" key="1">
    <source>
        <dbReference type="EMBL" id="PIP22986.1"/>
    </source>
</evidence>
<proteinExistence type="predicted"/>
<evidence type="ECO:0008006" key="3">
    <source>
        <dbReference type="Google" id="ProtNLM"/>
    </source>
</evidence>
<sequence length="600" mass="67071">MKIFWPEANLALAGKIKLMVFAGVIFCCLPFFVSAASLGEKINFSVDHLYDKYQREEVSAVLKSMGGGLYFYIDEEWLKSLSPAKNEGLNMFLYLLGSEFYNNACPKLISNYGAEWRPGIDKDERVTVLLHPLKAGAGGYFNSGDEYEKTQNPRSNQREMIYLNTDYIDSPWLKGLLAHEFVHLISFNQKENLRGVAEDIWLNEGRADYSSTLLGYDDVYGGSNLEKRVRVFSRNPSDSITEWTSQEEDYGALNLFIQYLVDQYGMKILSDSLRMKETGINSIDIALKNNGFKEDFSQVFTNWTIAMAVNDCSLGERYCYKNKNLTGLKIIPSVNFLPLNGASTLGVSNFVKNWSGSWIKFIGGKGTLKVKFVGNPENLFKVPYISIDSSGVRVLKFFQLNSYQIGEISVSDFGAGINSVIIIPSIQSKISGFVNPEPSFPFFWEVSLVPAEEKTQSSNPFEKPVSNMSKQEVLAKISEIEKLLGQLKERLAQIETPQKPETSKEPSSFSCKELGKNLSFGLNNDSDVKCLQEFLKAQGSEIYPEGVVSGNFFTLTKNAVGRFQEKYVAEILTPLGLKTATGFVGAGTRAKINKMMSGEQ</sequence>
<dbReference type="Proteomes" id="UP000229976">
    <property type="component" value="Unassembled WGS sequence"/>
</dbReference>
<comment type="caution">
    <text evidence="1">The sequence shown here is derived from an EMBL/GenBank/DDBJ whole genome shotgun (WGS) entry which is preliminary data.</text>
</comment>
<dbReference type="AlphaFoldDB" id="A0A2G9YUR2"/>
<dbReference type="Gene3D" id="1.10.101.10">
    <property type="entry name" value="PGBD-like superfamily/PGBD"/>
    <property type="match status" value="1"/>
</dbReference>
<accession>A0A2G9YUR2</accession>
<dbReference type="InterPro" id="IPR036366">
    <property type="entry name" value="PGBDSf"/>
</dbReference>
<evidence type="ECO:0000313" key="2">
    <source>
        <dbReference type="Proteomes" id="UP000229976"/>
    </source>
</evidence>
<protein>
    <recommendedName>
        <fullName evidence="3">Peptidoglycan binding-like domain-containing protein</fullName>
    </recommendedName>
</protein>
<reference evidence="1 2" key="1">
    <citation type="submission" date="2017-09" db="EMBL/GenBank/DDBJ databases">
        <title>Depth-based differentiation of microbial function through sediment-hosted aquifers and enrichment of novel symbionts in the deep terrestrial subsurface.</title>
        <authorList>
            <person name="Probst A.J."/>
            <person name="Ladd B."/>
            <person name="Jarett J.K."/>
            <person name="Geller-Mcgrath D.E."/>
            <person name="Sieber C.M."/>
            <person name="Emerson J.B."/>
            <person name="Anantharaman K."/>
            <person name="Thomas B.C."/>
            <person name="Malmstrom R."/>
            <person name="Stieglmeier M."/>
            <person name="Klingl A."/>
            <person name="Woyke T."/>
            <person name="Ryan C.M."/>
            <person name="Banfield J.F."/>
        </authorList>
    </citation>
    <scope>NUCLEOTIDE SEQUENCE [LARGE SCALE GENOMIC DNA]</scope>
    <source>
        <strain evidence="1">CG23_combo_of_CG06-09_8_20_14_all_39_17</strain>
    </source>
</reference>
<dbReference type="EMBL" id="PCRO01000014">
    <property type="protein sequence ID" value="PIP22986.1"/>
    <property type="molecule type" value="Genomic_DNA"/>
</dbReference>
<organism evidence="1 2">
    <name type="scientific">Candidatus Nealsonbacteria bacterium CG23_combo_of_CG06-09_8_20_14_all_39_17</name>
    <dbReference type="NCBI Taxonomy" id="1974722"/>
    <lineage>
        <taxon>Bacteria</taxon>
        <taxon>Candidatus Nealsoniibacteriota</taxon>
    </lineage>
</organism>
<name>A0A2G9YUR2_9BACT</name>